<dbReference type="InterPro" id="IPR019742">
    <property type="entry name" value="MacrogloblnA2_CS"/>
</dbReference>
<evidence type="ECO:0000313" key="6">
    <source>
        <dbReference type="EMBL" id="SFC15490.1"/>
    </source>
</evidence>
<dbReference type="InterPro" id="IPR041246">
    <property type="entry name" value="Bact_MG10"/>
</dbReference>
<dbReference type="InterPro" id="IPR008930">
    <property type="entry name" value="Terpenoid_cyclase/PrenylTrfase"/>
</dbReference>
<dbReference type="SMART" id="SM01419">
    <property type="entry name" value="Thiol-ester_cl"/>
    <property type="match status" value="1"/>
</dbReference>
<evidence type="ECO:0000259" key="4">
    <source>
        <dbReference type="SMART" id="SM01359"/>
    </source>
</evidence>
<keyword evidence="7" id="KW-1185">Reference proteome</keyword>
<dbReference type="PANTHER" id="PTHR40094">
    <property type="entry name" value="ALPHA-2-MACROGLOBULIN HOMOLOG"/>
    <property type="match status" value="1"/>
</dbReference>
<dbReference type="Pfam" id="PF01835">
    <property type="entry name" value="MG2"/>
    <property type="match status" value="1"/>
</dbReference>
<dbReference type="Gene3D" id="2.60.40.10">
    <property type="entry name" value="Immunoglobulins"/>
    <property type="match status" value="1"/>
</dbReference>
<evidence type="ECO:0000256" key="2">
    <source>
        <dbReference type="ARBA" id="ARBA00022729"/>
    </source>
</evidence>
<dbReference type="Pfam" id="PF00207">
    <property type="entry name" value="A2M"/>
    <property type="match status" value="1"/>
</dbReference>
<dbReference type="Gene3D" id="1.50.10.20">
    <property type="match status" value="1"/>
</dbReference>
<dbReference type="SMART" id="SM01359">
    <property type="entry name" value="A2M_N_2"/>
    <property type="match status" value="1"/>
</dbReference>
<dbReference type="InterPro" id="IPR051802">
    <property type="entry name" value="YfhM-like"/>
</dbReference>
<evidence type="ECO:0000256" key="3">
    <source>
        <dbReference type="ARBA" id="ARBA00023157"/>
    </source>
</evidence>
<dbReference type="Pfam" id="PF07678">
    <property type="entry name" value="TED_complement"/>
    <property type="match status" value="1"/>
</dbReference>
<evidence type="ECO:0000313" key="7">
    <source>
        <dbReference type="Proteomes" id="UP000199514"/>
    </source>
</evidence>
<dbReference type="GO" id="GO:0004866">
    <property type="term" value="F:endopeptidase inhibitor activity"/>
    <property type="evidence" value="ECO:0007669"/>
    <property type="project" value="InterPro"/>
</dbReference>
<dbReference type="SMART" id="SM01360">
    <property type="entry name" value="A2M"/>
    <property type="match status" value="1"/>
</dbReference>
<accession>A0A1I1H2R8</accession>
<dbReference type="InterPro" id="IPR011625">
    <property type="entry name" value="A2M_N_BRD"/>
</dbReference>
<dbReference type="OrthoDB" id="9767116at2"/>
<dbReference type="RefSeq" id="WP_091509831.1">
    <property type="nucleotide sequence ID" value="NZ_FOLE01000003.1"/>
</dbReference>
<dbReference type="Gene3D" id="2.60.40.3710">
    <property type="match status" value="1"/>
</dbReference>
<proteinExistence type="inferred from homology"/>
<sequence length="1811" mass="200846">MKIRPFILYFAVVVGLLAACSRNTIEISKRNFEQEIEQQQNLVFTFNQDVAKDSLFNLWDTTQYVHFEPAVRGRFRWTAANELTFSPEIGFAAGTDYKATLTPLISQLTTSEDGKLSVSSETMAFHTPYLNLTGTDIFWNKADDGKIELRFNLHFNYKVNPVEVMRLLSIEIDGKKLAATPKSSVISETVEVVVNPANAQDIDEKAIKISVEKGLKCIESGHVSNEPITLETTVPSRADLSIMQVEAQYEGEQGYLHIVANQGLDVRNAAQYIQFEPAVKFTVEALEYGFNIKGNFNSAINYELTISEGLRGIFGGTLRKELQQMVVFGQPEPAINFTEAKAIYLSSKGEKNVAVSIVNVPKVNILLYKIYENNILQHLRNTGLLYGGTEYFDGYGSFEDYGDLVMSREVATKSLKKDANGRYLVNLDFADNNNFKGIYVLKVQDTENQYNGAQRTMAVSDVGLIARETDNRIVVFANSLLTAKPLKEAEITLVSTNNQQVYKVKTDENGMAVFDNIRRKAAGFRTQMLTARYENEFTYMHLQQTATDKSRYEVDGMYENASGYQAYIYGDRDIYRPSETMHFNVILRNEKWLAPEKLPVKFKVTLPNGREMLTQRAQLNAQGAFTADVKLPDAAVTGTYNVEVLTGNDVILNSQAISVEEFMPDRIRVNVVADKETVRPAETFSIKATAANLFGTNAAGRNYQTELTFSRENFAPKGYEDYKFNIEGLDNMTFASQYHEGKTDDNGEFEQSFSVPAEFEASGLLKGRIYTTVFDENGRPVNRITQVSVPTQNVFAGIKYFDSYVDVNKSLLVPIVALNEKGKGVSTTLNVAVIKYEWYSVAQESYSGSGFRYVSQRKEKVMLSRSMAVNGGGSTSFAYVPASSGEYEIRVYAGDWNRYVAQSFYAYGFGYTSNTSFEVNKEGNIDIAFDKESYKIGEKADILFKTPFAGKMLVTVERNQMYEHFWLETDKKSAKLSLPIEEKHLPNIYVTATLFRPVDDGSMPITVGHGFKSVRVTDPETELPVSIEAVAQAKSNSRQKITVKTESGGEPVEVTIAVVDEGILQLKNYKSPNPHDFFFRKRALQVNSYDMYAVVFPELKAHKNSKVGGDGYDLSRRVNPLTNKRVKLMAYWSGQLKTNSDGEASYTIDIPHFSGELRVMAVAYRGRAFGAAEKPMKVADDLVLSSSLPRFLSPADEAVVPVTLSNTTKRSLNVAVSLAASGAVQADGETAQTVGIEPNSEKQVFFKVKAANQVGQANVQVTARAAGQTFTEKTDITVRPSASLNKKNFSGVLAAGSNANLDFGTDYLPNSGAGSLLVSASPLVQFSENLNSLLQYPYGCAEQTVSAAFPQIYFQEIAKTLYKKNPKQYAAMPSSNPNYNVQEAINKLQNMQLYDGGISYWSGGEQSQWWASAYAAHFLIEARNAGFEVNTSTLDKLLSYLGQKAKAKELEKYSYYTESNQRIIKNIAPKEIAYSLYVLALAGRPDVPTMNYYKANKALLAIDSKYLLGAAYLLASDQISYKTALPSAFVGERSVAANGGSFYSFVRDEAISLSCLVDVDANNPQIPMMARHLAVELKRDPYLSTQENAFALLALGKLAKKAANSKATASVNANGKTLGNFAGSDLWLDKGVLGKMLNISTSGKGQVYYFGEMSGIPASGQVKEEDSYLRVRRSFYDRNGNVLSGNTFRQNDLIVVKITVSTTDRSRVENIVLTDMLPAGFEVENSRLSTSTELAWVTNASIPDHLDIRDDRVNIFTDAYGSERTYYYVVRAVSRGKFALGAVSADAMYDGEYHSYNGAGTIEIVEREAMP</sequence>
<name>A0A1I1H2R8_9BACT</name>
<dbReference type="PANTHER" id="PTHR40094:SF1">
    <property type="entry name" value="UBIQUITIN DOMAIN-CONTAINING PROTEIN"/>
    <property type="match status" value="1"/>
</dbReference>
<feature type="domain" description="Alpha-2-macroglobulin" evidence="5">
    <location>
        <begin position="1129"/>
        <end position="1218"/>
    </location>
</feature>
<keyword evidence="3" id="KW-1015">Disulfide bond</keyword>
<dbReference type="PROSITE" id="PS51257">
    <property type="entry name" value="PROKAR_LIPOPROTEIN"/>
    <property type="match status" value="1"/>
</dbReference>
<dbReference type="CDD" id="cd02891">
    <property type="entry name" value="A2M_like"/>
    <property type="match status" value="1"/>
</dbReference>
<comment type="similarity">
    <text evidence="1">Belongs to the protease inhibitor I39 (alpha-2-macroglobulin) family. Bacterial alpha-2-macroglobulin subfamily.</text>
</comment>
<dbReference type="InterPro" id="IPR047565">
    <property type="entry name" value="Alpha-macroglob_thiol-ester_cl"/>
</dbReference>
<organism evidence="6 7">
    <name type="scientific">Flexibacter flexilis DSM 6793</name>
    <dbReference type="NCBI Taxonomy" id="927664"/>
    <lineage>
        <taxon>Bacteria</taxon>
        <taxon>Pseudomonadati</taxon>
        <taxon>Bacteroidota</taxon>
        <taxon>Cytophagia</taxon>
        <taxon>Cytophagales</taxon>
        <taxon>Flexibacteraceae</taxon>
        <taxon>Flexibacter</taxon>
    </lineage>
</organism>
<dbReference type="Pfam" id="PF07703">
    <property type="entry name" value="A2M_BRD"/>
    <property type="match status" value="1"/>
</dbReference>
<protein>
    <recommendedName>
        <fullName evidence="8">Alpha-2-macroglobulin family protein</fullName>
    </recommendedName>
</protein>
<dbReference type="InterPro" id="IPR041203">
    <property type="entry name" value="Bact_A2M_MG5"/>
</dbReference>
<evidence type="ECO:0008006" key="8">
    <source>
        <dbReference type="Google" id="ProtNLM"/>
    </source>
</evidence>
<gene>
    <name evidence="6" type="ORF">SAMN05421780_103102</name>
</gene>
<evidence type="ECO:0000259" key="5">
    <source>
        <dbReference type="SMART" id="SM01360"/>
    </source>
</evidence>
<dbReference type="Pfam" id="PF11974">
    <property type="entry name" value="bMG3"/>
    <property type="match status" value="1"/>
</dbReference>
<dbReference type="InterPro" id="IPR001599">
    <property type="entry name" value="Macroglobln_a2"/>
</dbReference>
<dbReference type="InterPro" id="IPR021868">
    <property type="entry name" value="Alpha_2_Macroglob_MG3"/>
</dbReference>
<evidence type="ECO:0000256" key="1">
    <source>
        <dbReference type="ARBA" id="ARBA00010556"/>
    </source>
</evidence>
<dbReference type="InterPro" id="IPR011626">
    <property type="entry name" value="Alpha-macroglobulin_TED"/>
</dbReference>
<dbReference type="SUPFAM" id="SSF48239">
    <property type="entry name" value="Terpenoid cyclases/Protein prenyltransferases"/>
    <property type="match status" value="1"/>
</dbReference>
<dbReference type="Proteomes" id="UP000199514">
    <property type="component" value="Unassembled WGS sequence"/>
</dbReference>
<dbReference type="GO" id="GO:0005615">
    <property type="term" value="C:extracellular space"/>
    <property type="evidence" value="ECO:0007669"/>
    <property type="project" value="InterPro"/>
</dbReference>
<dbReference type="InterPro" id="IPR002890">
    <property type="entry name" value="MG2"/>
</dbReference>
<reference evidence="6 7" key="1">
    <citation type="submission" date="2016-10" db="EMBL/GenBank/DDBJ databases">
        <authorList>
            <person name="de Groot N.N."/>
        </authorList>
    </citation>
    <scope>NUCLEOTIDE SEQUENCE [LARGE SCALE GENOMIC DNA]</scope>
    <source>
        <strain evidence="6 7">DSM 6793</strain>
    </source>
</reference>
<dbReference type="PROSITE" id="PS00477">
    <property type="entry name" value="ALPHA_2_MACROGLOBULIN"/>
    <property type="match status" value="1"/>
</dbReference>
<dbReference type="Pfam" id="PF17973">
    <property type="entry name" value="bMG10"/>
    <property type="match status" value="1"/>
</dbReference>
<dbReference type="Gene3D" id="2.60.40.1930">
    <property type="match status" value="1"/>
</dbReference>
<dbReference type="InterPro" id="IPR013783">
    <property type="entry name" value="Ig-like_fold"/>
</dbReference>
<keyword evidence="2" id="KW-0732">Signal</keyword>
<dbReference type="STRING" id="927664.SAMN05421780_103102"/>
<dbReference type="Pfam" id="PF17972">
    <property type="entry name" value="bMG5"/>
    <property type="match status" value="1"/>
</dbReference>
<feature type="domain" description="Alpha-2-macroglobulin bait region" evidence="4">
    <location>
        <begin position="925"/>
        <end position="1066"/>
    </location>
</feature>
<dbReference type="EMBL" id="FOLE01000003">
    <property type="protein sequence ID" value="SFC15490.1"/>
    <property type="molecule type" value="Genomic_DNA"/>
</dbReference>